<dbReference type="GO" id="GO:0016705">
    <property type="term" value="F:oxidoreductase activity, acting on paired donors, with incorporation or reduction of molecular oxygen"/>
    <property type="evidence" value="ECO:0007669"/>
    <property type="project" value="InterPro"/>
</dbReference>
<dbReference type="FunFam" id="1.10.630.10:FF:000018">
    <property type="entry name" value="Cytochrome P450 monooxygenase"/>
    <property type="match status" value="1"/>
</dbReference>
<dbReference type="Proteomes" id="UP000198286">
    <property type="component" value="Chromosome"/>
</dbReference>
<evidence type="ECO:0000313" key="9">
    <source>
        <dbReference type="EMBL" id="ASL15645.1"/>
    </source>
</evidence>
<evidence type="ECO:0000256" key="1">
    <source>
        <dbReference type="ARBA" id="ARBA00001971"/>
    </source>
</evidence>
<comment type="cofactor">
    <cofactor evidence="1">
        <name>heme</name>
        <dbReference type="ChEBI" id="CHEBI:30413"/>
    </cofactor>
</comment>
<dbReference type="EMBL" id="CP015267">
    <property type="protein sequence ID" value="ASL15645.1"/>
    <property type="molecule type" value="Genomic_DNA"/>
</dbReference>
<accession>A0A222S7T5</accession>
<dbReference type="GO" id="GO:0020037">
    <property type="term" value="F:heme binding"/>
    <property type="evidence" value="ECO:0007669"/>
    <property type="project" value="InterPro"/>
</dbReference>
<dbReference type="PRINTS" id="PR00359">
    <property type="entry name" value="BP450"/>
</dbReference>
<keyword evidence="7 8" id="KW-0503">Monooxygenase</keyword>
<dbReference type="InterPro" id="IPR036396">
    <property type="entry name" value="Cyt_P450_sf"/>
</dbReference>
<evidence type="ECO:0000256" key="4">
    <source>
        <dbReference type="ARBA" id="ARBA00022723"/>
    </source>
</evidence>
<dbReference type="InterPro" id="IPR001128">
    <property type="entry name" value="Cyt_P450"/>
</dbReference>
<evidence type="ECO:0000256" key="3">
    <source>
        <dbReference type="ARBA" id="ARBA00022617"/>
    </source>
</evidence>
<reference evidence="9 10" key="1">
    <citation type="journal article" date="2017" name="Lancet Infect. Dis.">
        <title>Global outbreak of severe Mycobacterium chimaera disease after cardiac surgery: a molecular epidemiological study.</title>
        <authorList>
            <person name="van Ingen J."/>
            <person name="Kohl T."/>
            <person name="Kranzer K."/>
            <person name="Hasse B."/>
            <person name="Keller P."/>
            <person name="Szafranska A."/>
            <person name="Hillemann D."/>
            <person name="Chand M."/>
            <person name="Schreiber P."/>
            <person name="Sommerstein R."/>
            <person name="Berger C."/>
            <person name="Genoni M."/>
            <person name="Ruegg C."/>
            <person name="Troillet N."/>
            <person name="Widmer A.F."/>
            <person name="Becker S.L."/>
            <person name="Herrmann M."/>
            <person name="Eckmanns T."/>
            <person name="Haller S."/>
            <person name="Hoeller C."/>
            <person name="Debast S.B."/>
            <person name="Wolfhagen M.J."/>
            <person name="Hopman J."/>
            <person name="Kluytmans J."/>
            <person name="Langelaar M."/>
            <person name="Notermans D.W."/>
            <person name="ten Oever J."/>
            <person name="van den Barselaar P."/>
            <person name="Vonk A.B.A."/>
            <person name="Vos M.C."/>
            <person name="Ahmed N."/>
            <person name="Brown T."/>
            <person name="Crook D."/>
            <person name="Lamagni T."/>
            <person name="Phin N."/>
            <person name="Smith E.G."/>
            <person name="Zambon M."/>
            <person name="Serr A."/>
            <person name="Goetting T."/>
            <person name="Ebner W."/>
            <person name="Thuermer A."/>
            <person name="Utpatel C."/>
            <person name="Sproer C."/>
            <person name="Bunk B."/>
            <person name="Nubel U."/>
            <person name="Bloemberg G."/>
            <person name="Bottger E."/>
            <person name="Niemann S."/>
            <person name="Wagner D."/>
            <person name="Sax H."/>
        </authorList>
    </citation>
    <scope>NUCLEOTIDE SEQUENCE [LARGE SCALE GENOMIC DNA]</scope>
    <source>
        <strain evidence="9 10">ZUERICH-2</strain>
    </source>
</reference>
<evidence type="ECO:0000313" key="10">
    <source>
        <dbReference type="Proteomes" id="UP000198286"/>
    </source>
</evidence>
<evidence type="ECO:0000256" key="6">
    <source>
        <dbReference type="ARBA" id="ARBA00023004"/>
    </source>
</evidence>
<keyword evidence="3 8" id="KW-0349">Heme</keyword>
<comment type="similarity">
    <text evidence="2 8">Belongs to the cytochrome P450 family.</text>
</comment>
<dbReference type="PROSITE" id="PS00086">
    <property type="entry name" value="CYTOCHROME_P450"/>
    <property type="match status" value="1"/>
</dbReference>
<dbReference type="PRINTS" id="PR00385">
    <property type="entry name" value="P450"/>
</dbReference>
<keyword evidence="4 8" id="KW-0479">Metal-binding</keyword>
<dbReference type="Pfam" id="PF00067">
    <property type="entry name" value="p450"/>
    <property type="match status" value="2"/>
</dbReference>
<keyword evidence="5 8" id="KW-0560">Oxidoreductase</keyword>
<organism evidence="9 10">
    <name type="scientific">Mycobacterium intracellulare subsp. chimaera</name>
    <dbReference type="NCBI Taxonomy" id="222805"/>
    <lineage>
        <taxon>Bacteria</taxon>
        <taxon>Bacillati</taxon>
        <taxon>Actinomycetota</taxon>
        <taxon>Actinomycetes</taxon>
        <taxon>Mycobacteriales</taxon>
        <taxon>Mycobacteriaceae</taxon>
        <taxon>Mycobacterium</taxon>
        <taxon>Mycobacterium avium complex (MAC)</taxon>
    </lineage>
</organism>
<dbReference type="InterPro" id="IPR002397">
    <property type="entry name" value="Cyt_P450_B"/>
</dbReference>
<evidence type="ECO:0000256" key="8">
    <source>
        <dbReference type="RuleBase" id="RU000461"/>
    </source>
</evidence>
<gene>
    <name evidence="9" type="ORF">MYCOZU2_03257</name>
</gene>
<dbReference type="AlphaFoldDB" id="A0A222S7T5"/>
<dbReference type="InterPro" id="IPR017972">
    <property type="entry name" value="Cyt_P450_CS"/>
</dbReference>
<dbReference type="GO" id="GO:0004497">
    <property type="term" value="F:monooxygenase activity"/>
    <property type="evidence" value="ECO:0007669"/>
    <property type="project" value="UniProtKB-KW"/>
</dbReference>
<evidence type="ECO:0000256" key="7">
    <source>
        <dbReference type="ARBA" id="ARBA00023033"/>
    </source>
</evidence>
<keyword evidence="6 8" id="KW-0408">Iron</keyword>
<dbReference type="GO" id="GO:0005506">
    <property type="term" value="F:iron ion binding"/>
    <property type="evidence" value="ECO:0007669"/>
    <property type="project" value="InterPro"/>
</dbReference>
<name>A0A222S7T5_MYCIT</name>
<sequence>MTVDTMPTPVCPNVFEAGLPILAYEQVPNPEEAHRLIAQARARAPIAMGTHGPEVLSYELVRSVLRDSRFRVPQGMFLAAQGITSGPIWDRVATNLISLDGAEHHRLRRLVSKAFTPRATARLRTTIHDVITELVDRHTAHGRCEVVADIARQYPIPIICALLGAPAEDWQLFSDWTDDIFKVFGWNVAGQTPSILTAWEALDAYIDDMVADRRHTLTDDLISELIRAEDDGDRLGTDELRMLVAGLLMAGTDTTRNQLAAAVHVLCDHPEQWALLGQRPELAGNAVEEIMRHSPVAFAMLRTAIDDVEFAGVIMPAGTLVLANMAAANRDPAVYDDPDRLDITRDGAPAMQTFGAGMHYCLGSHLARLELAEALTVMTQRMHNPRRTGPAPWKPLTALSGPTTLPIEFDTGD</sequence>
<evidence type="ECO:0000256" key="2">
    <source>
        <dbReference type="ARBA" id="ARBA00010617"/>
    </source>
</evidence>
<dbReference type="RefSeq" id="WP_008257410.1">
    <property type="nucleotide sequence ID" value="NZ_CAAHFK010000057.1"/>
</dbReference>
<dbReference type="SUPFAM" id="SSF48264">
    <property type="entry name" value="Cytochrome P450"/>
    <property type="match status" value="1"/>
</dbReference>
<proteinExistence type="inferred from homology"/>
<dbReference type="PANTHER" id="PTHR46696">
    <property type="entry name" value="P450, PUTATIVE (EUROFUNG)-RELATED"/>
    <property type="match status" value="1"/>
</dbReference>
<dbReference type="GeneID" id="75270457"/>
<protein>
    <submittedName>
        <fullName evidence="9">Cytochrome P450</fullName>
    </submittedName>
</protein>
<dbReference type="Gene3D" id="1.10.630.10">
    <property type="entry name" value="Cytochrome P450"/>
    <property type="match status" value="1"/>
</dbReference>
<evidence type="ECO:0000256" key="5">
    <source>
        <dbReference type="ARBA" id="ARBA00023002"/>
    </source>
</evidence>
<dbReference type="PANTHER" id="PTHR46696:SF1">
    <property type="entry name" value="CYTOCHROME P450 YJIB-RELATED"/>
    <property type="match status" value="1"/>
</dbReference>